<gene>
    <name evidence="1" type="ORF">AB432_024555</name>
</gene>
<dbReference type="EMBL" id="CP030117">
    <property type="protein sequence ID" value="AWX58011.1"/>
    <property type="molecule type" value="Genomic_DNA"/>
</dbReference>
<organism evidence="1 2">
    <name type="scientific">Brevibacillus brevis</name>
    <name type="common">Bacillus brevis</name>
    <dbReference type="NCBI Taxonomy" id="1393"/>
    <lineage>
        <taxon>Bacteria</taxon>
        <taxon>Bacillati</taxon>
        <taxon>Bacillota</taxon>
        <taxon>Bacilli</taxon>
        <taxon>Bacillales</taxon>
        <taxon>Paenibacillaceae</taxon>
        <taxon>Brevibacillus</taxon>
    </lineage>
</organism>
<reference evidence="1 2" key="1">
    <citation type="journal article" date="2015" name="Genome Announc.">
        <title>Draft Genome Sequence of Brevibacillus brevis DZQ7, a Plant Growth-Promoting Rhizobacterium with Broad-Spectrum Antimicrobial Activity.</title>
        <authorList>
            <person name="Hou Q."/>
            <person name="Wang C."/>
            <person name="Hou X."/>
            <person name="Xia Z."/>
            <person name="Ye J."/>
            <person name="Liu K."/>
            <person name="Liu H."/>
            <person name="Wang J."/>
            <person name="Guo H."/>
            <person name="Yu X."/>
            <person name="Yang Y."/>
            <person name="Du B."/>
            <person name="Ding Y."/>
        </authorList>
    </citation>
    <scope>NUCLEOTIDE SEQUENCE [LARGE SCALE GENOMIC DNA]</scope>
    <source>
        <strain evidence="1 2">DZQ7</strain>
    </source>
</reference>
<evidence type="ECO:0000313" key="2">
    <source>
        <dbReference type="Proteomes" id="UP000036061"/>
    </source>
</evidence>
<evidence type="ECO:0000313" key="1">
    <source>
        <dbReference type="EMBL" id="AWX58011.1"/>
    </source>
</evidence>
<dbReference type="AlphaFoldDB" id="A0A2Z4MNS7"/>
<protein>
    <submittedName>
        <fullName evidence="1">Uncharacterized protein</fullName>
    </submittedName>
</protein>
<sequence>MRSLFGIAIFKHILMTKDGKILKDMKALNGYIVEVVDGSLYDSTHDNALYRAEIDSDEKEKIVDFEKDAIVEINVAKQYVLYMKKNKELYKVKW</sequence>
<name>A0A2Z4MNS7_BREBE</name>
<proteinExistence type="predicted"/>
<dbReference type="Proteomes" id="UP000036061">
    <property type="component" value="Chromosome"/>
</dbReference>
<accession>A0A2Z4MNS7</accession>